<evidence type="ECO:0000313" key="3">
    <source>
        <dbReference type="Proteomes" id="UP000054783"/>
    </source>
</evidence>
<comment type="caution">
    <text evidence="2">The sequence shown here is derived from an EMBL/GenBank/DDBJ whole genome shotgun (WGS) entry which is preliminary data.</text>
</comment>
<dbReference type="Proteomes" id="UP000054783">
    <property type="component" value="Unassembled WGS sequence"/>
</dbReference>
<organism evidence="2 3">
    <name type="scientific">Trichinella patagoniensis</name>
    <dbReference type="NCBI Taxonomy" id="990121"/>
    <lineage>
        <taxon>Eukaryota</taxon>
        <taxon>Metazoa</taxon>
        <taxon>Ecdysozoa</taxon>
        <taxon>Nematoda</taxon>
        <taxon>Enoplea</taxon>
        <taxon>Dorylaimia</taxon>
        <taxon>Trichinellida</taxon>
        <taxon>Trichinellidae</taxon>
        <taxon>Trichinella</taxon>
    </lineage>
</organism>
<evidence type="ECO:0000313" key="2">
    <source>
        <dbReference type="EMBL" id="KRY17168.1"/>
    </source>
</evidence>
<dbReference type="EMBL" id="JYDQ01000066">
    <property type="protein sequence ID" value="KRY17168.1"/>
    <property type="molecule type" value="Genomic_DNA"/>
</dbReference>
<keyword evidence="3" id="KW-1185">Reference proteome</keyword>
<proteinExistence type="predicted"/>
<feature type="region of interest" description="Disordered" evidence="1">
    <location>
        <begin position="159"/>
        <end position="179"/>
    </location>
</feature>
<sequence>MVYGMYWWKRKCSVEEGRPRRWFPPAHLTPAFSSRSHLATTQVSYQLSIASRREWATLANFHINLGHFDDEMGTRSRQPAGRIRLLVESHCRQQKITPAECRDDEERPALKFIVRGLQPQRCIGQLESWEGCQSRVRRLTVTDSNRNQSQRFNSLSEMWNPHHVGESPPGCGGASGRRMDSYRKGSSWISMIDRHDT</sequence>
<gene>
    <name evidence="2" type="ORF">T12_11835</name>
</gene>
<name>A0A0V0ZWP7_9BILA</name>
<protein>
    <submittedName>
        <fullName evidence="2">Uncharacterized protein</fullName>
    </submittedName>
</protein>
<evidence type="ECO:0000256" key="1">
    <source>
        <dbReference type="SAM" id="MobiDB-lite"/>
    </source>
</evidence>
<accession>A0A0V0ZWP7</accession>
<dbReference type="AlphaFoldDB" id="A0A0V0ZWP7"/>
<reference evidence="2 3" key="1">
    <citation type="submission" date="2015-01" db="EMBL/GenBank/DDBJ databases">
        <title>Evolution of Trichinella species and genotypes.</title>
        <authorList>
            <person name="Korhonen P.K."/>
            <person name="Edoardo P."/>
            <person name="Giuseppe L.R."/>
            <person name="Gasser R.B."/>
        </authorList>
    </citation>
    <scope>NUCLEOTIDE SEQUENCE [LARGE SCALE GENOMIC DNA]</scope>
    <source>
        <strain evidence="2">ISS2496</strain>
    </source>
</reference>